<dbReference type="Proteomes" id="UP000271188">
    <property type="component" value="Chromosome"/>
</dbReference>
<dbReference type="EMBL" id="LR134495">
    <property type="protein sequence ID" value="VEI76217.1"/>
    <property type="molecule type" value="Genomic_DNA"/>
</dbReference>
<evidence type="ECO:0000313" key="2">
    <source>
        <dbReference type="Proteomes" id="UP000271188"/>
    </source>
</evidence>
<dbReference type="AlphaFoldDB" id="A0A3S4XAP6"/>
<reference evidence="1" key="1">
    <citation type="submission" date="2018-12" db="EMBL/GenBank/DDBJ databases">
        <authorList>
            <consortium name="Pathogen Informatics"/>
        </authorList>
    </citation>
    <scope>NUCLEOTIDE SEQUENCE [LARGE SCALE GENOMIC DNA]</scope>
    <source>
        <strain evidence="1">NCTC10643</strain>
    </source>
</reference>
<protein>
    <submittedName>
        <fullName evidence="1">Uncharacterized protein</fullName>
    </submittedName>
</protein>
<organism evidence="1 2">
    <name type="scientific">Mannheimia haemolytica</name>
    <name type="common">Pasteurella haemolytica</name>
    <dbReference type="NCBI Taxonomy" id="75985"/>
    <lineage>
        <taxon>Bacteria</taxon>
        <taxon>Pseudomonadati</taxon>
        <taxon>Pseudomonadota</taxon>
        <taxon>Gammaproteobacteria</taxon>
        <taxon>Pasteurellales</taxon>
        <taxon>Pasteurellaceae</taxon>
        <taxon>Mannheimia</taxon>
    </lineage>
</organism>
<evidence type="ECO:0000313" key="1">
    <source>
        <dbReference type="EMBL" id="VEI76217.1"/>
    </source>
</evidence>
<gene>
    <name evidence="1" type="ORF">NCTC10643_00766</name>
</gene>
<sequence>MMKWLTRKDSKLADFMALLSDEALFFFEKSLDKFQIVTSPFSIQINSYVSIQCIVANNAAYILSFNYGQYSNINTGRTTKEIDFIRMLENKYLDSNTLIQLSPKNKIKLLSLKY</sequence>
<proteinExistence type="predicted"/>
<name>A0A3S4XAP6_MANHA</name>
<accession>A0A3S4XAP6</accession>
<dbReference type="RefSeq" id="WP_232019690.1">
    <property type="nucleotide sequence ID" value="NZ_LR134495.1"/>
</dbReference>